<keyword evidence="2" id="KW-1185">Reference proteome</keyword>
<dbReference type="AlphaFoldDB" id="A0A9P7F124"/>
<organism evidence="1 2">
    <name type="scientific">Suillus discolor</name>
    <dbReference type="NCBI Taxonomy" id="1912936"/>
    <lineage>
        <taxon>Eukaryota</taxon>
        <taxon>Fungi</taxon>
        <taxon>Dikarya</taxon>
        <taxon>Basidiomycota</taxon>
        <taxon>Agaricomycotina</taxon>
        <taxon>Agaricomycetes</taxon>
        <taxon>Agaricomycetidae</taxon>
        <taxon>Boletales</taxon>
        <taxon>Suillineae</taxon>
        <taxon>Suillaceae</taxon>
        <taxon>Suillus</taxon>
    </lineage>
</organism>
<dbReference type="OrthoDB" id="26136at2759"/>
<sequence>MPHLAFLALLPTTVYDMRRGLVEWNVVWLRVVLGRYGNLGLGTSHSSGDSSVEQWYQRVPAPVYSWSLL</sequence>
<proteinExistence type="predicted"/>
<evidence type="ECO:0000313" key="2">
    <source>
        <dbReference type="Proteomes" id="UP000823399"/>
    </source>
</evidence>
<evidence type="ECO:0000313" key="1">
    <source>
        <dbReference type="EMBL" id="KAG2102503.1"/>
    </source>
</evidence>
<dbReference type="RefSeq" id="XP_041290181.1">
    <property type="nucleotide sequence ID" value="XM_041438054.1"/>
</dbReference>
<comment type="caution">
    <text evidence="1">The sequence shown here is derived from an EMBL/GenBank/DDBJ whole genome shotgun (WGS) entry which is preliminary data.</text>
</comment>
<gene>
    <name evidence="1" type="ORF">F5147DRAFT_707177</name>
</gene>
<reference evidence="1" key="1">
    <citation type="journal article" date="2020" name="New Phytol.">
        <title>Comparative genomics reveals dynamic genome evolution in host specialist ectomycorrhizal fungi.</title>
        <authorList>
            <person name="Lofgren L.A."/>
            <person name="Nguyen N.H."/>
            <person name="Vilgalys R."/>
            <person name="Ruytinx J."/>
            <person name="Liao H.L."/>
            <person name="Branco S."/>
            <person name="Kuo A."/>
            <person name="LaButti K."/>
            <person name="Lipzen A."/>
            <person name="Andreopoulos W."/>
            <person name="Pangilinan J."/>
            <person name="Riley R."/>
            <person name="Hundley H."/>
            <person name="Na H."/>
            <person name="Barry K."/>
            <person name="Grigoriev I.V."/>
            <person name="Stajich J.E."/>
            <person name="Kennedy P.G."/>
        </authorList>
    </citation>
    <scope>NUCLEOTIDE SEQUENCE</scope>
    <source>
        <strain evidence="1">FC423</strain>
    </source>
</reference>
<accession>A0A9P7F124</accession>
<dbReference type="EMBL" id="JABBWM010000047">
    <property type="protein sequence ID" value="KAG2102503.1"/>
    <property type="molecule type" value="Genomic_DNA"/>
</dbReference>
<name>A0A9P7F124_9AGAM</name>
<dbReference type="GeneID" id="64700313"/>
<protein>
    <submittedName>
        <fullName evidence="1">Uncharacterized protein</fullName>
    </submittedName>
</protein>
<dbReference type="Proteomes" id="UP000823399">
    <property type="component" value="Unassembled WGS sequence"/>
</dbReference>